<dbReference type="GO" id="GO:0016874">
    <property type="term" value="F:ligase activity"/>
    <property type="evidence" value="ECO:0007669"/>
    <property type="project" value="UniProtKB-KW"/>
</dbReference>
<dbReference type="CDD" id="cd04433">
    <property type="entry name" value="AFD_class_I"/>
    <property type="match status" value="1"/>
</dbReference>
<dbReference type="PANTHER" id="PTHR43201:SF5">
    <property type="entry name" value="MEDIUM-CHAIN ACYL-COA LIGASE ACSF2, MITOCHONDRIAL"/>
    <property type="match status" value="1"/>
</dbReference>
<dbReference type="RefSeq" id="WP_221790346.1">
    <property type="nucleotide sequence ID" value="NZ_JACLIC010000039.1"/>
</dbReference>
<sequence>MVLSINKKVLDSILTFRNKTLFVDYTQALEVTYESFGQKVCKVMGVLEAYEIAEGEVVALIANNSVDHIVWTYGVMLYGAVVMPLNPKLSQTEISYLTEHANPRLIVNDGSEHRSLASIYIKEYENEEYSSSNYLNRILNSNGDEHGGLLIYTSGTTGKPKGVFLNLSNIYHNTMTAIESFNYNKEHTTLCLLPLFHTFGFISDVSTMLFAGGSSVIMDIFDASAVSNITKAIKTYDVNSFSAVPLIFELLIKLKCNLKQTSMKFCIAGAAPLSKSTSERFFEAFQFEIIPAYGLTETTCFCLITPMHDIRYGSAGKAANIAIKVISEHDHELPANEIGEIIVQGPSVITEGYFKDDRECYSVNYPGWFKTGDLGYYDDENYFYITGRKKNMVIKGGEKIYLEDVDKFISTVSGIKDNASIRVEDTLIDKIACFIVRENEDTLDEHDLKKYIVEHLGKLKCPDLIFFVEEIPRTATNKVRIAQLQDEIRSKAIL</sequence>
<name>A0ABS7KP20_9BACL</name>
<accession>A0ABS7KP20</accession>
<dbReference type="InterPro" id="IPR025110">
    <property type="entry name" value="AMP-bd_C"/>
</dbReference>
<protein>
    <submittedName>
        <fullName evidence="5">Acyl--CoA ligase</fullName>
    </submittedName>
</protein>
<dbReference type="InterPro" id="IPR045851">
    <property type="entry name" value="AMP-bd_C_sf"/>
</dbReference>
<dbReference type="Pfam" id="PF13193">
    <property type="entry name" value="AMP-binding_C"/>
    <property type="match status" value="1"/>
</dbReference>
<evidence type="ECO:0000313" key="6">
    <source>
        <dbReference type="Proteomes" id="UP000706031"/>
    </source>
</evidence>
<evidence type="ECO:0000313" key="5">
    <source>
        <dbReference type="EMBL" id="MBY0205914.1"/>
    </source>
</evidence>
<dbReference type="InterPro" id="IPR042099">
    <property type="entry name" value="ANL_N_sf"/>
</dbReference>
<dbReference type="InterPro" id="IPR020845">
    <property type="entry name" value="AMP-binding_CS"/>
</dbReference>
<dbReference type="InterPro" id="IPR000873">
    <property type="entry name" value="AMP-dep_synth/lig_dom"/>
</dbReference>
<keyword evidence="2 5" id="KW-0436">Ligase</keyword>
<dbReference type="PROSITE" id="PS00455">
    <property type="entry name" value="AMP_BINDING"/>
    <property type="match status" value="1"/>
</dbReference>
<evidence type="ECO:0000256" key="1">
    <source>
        <dbReference type="ARBA" id="ARBA00006432"/>
    </source>
</evidence>
<keyword evidence="6" id="KW-1185">Reference proteome</keyword>
<dbReference type="SUPFAM" id="SSF56801">
    <property type="entry name" value="Acetyl-CoA synthetase-like"/>
    <property type="match status" value="1"/>
</dbReference>
<organism evidence="5 6">
    <name type="scientific">Paenibacillus cucumis</name>
    <name type="common">ex Kampfer et al. 2016</name>
    <dbReference type="NCBI Taxonomy" id="1776858"/>
    <lineage>
        <taxon>Bacteria</taxon>
        <taxon>Bacillati</taxon>
        <taxon>Bacillota</taxon>
        <taxon>Bacilli</taxon>
        <taxon>Bacillales</taxon>
        <taxon>Paenibacillaceae</taxon>
        <taxon>Paenibacillus</taxon>
    </lineage>
</organism>
<dbReference type="Pfam" id="PF00501">
    <property type="entry name" value="AMP-binding"/>
    <property type="match status" value="1"/>
</dbReference>
<feature type="domain" description="AMP-dependent synthetase/ligase" evidence="3">
    <location>
        <begin position="17"/>
        <end position="354"/>
    </location>
</feature>
<dbReference type="Gene3D" id="3.40.50.12780">
    <property type="entry name" value="N-terminal domain of ligase-like"/>
    <property type="match status" value="1"/>
</dbReference>
<dbReference type="Gene3D" id="3.30.300.30">
    <property type="match status" value="1"/>
</dbReference>
<gene>
    <name evidence="5" type="ORF">H7T88_22145</name>
</gene>
<comment type="similarity">
    <text evidence="1">Belongs to the ATP-dependent AMP-binding enzyme family.</text>
</comment>
<reference evidence="5 6" key="1">
    <citation type="submission" date="2020-08" db="EMBL/GenBank/DDBJ databases">
        <title>Fungal Genomes of the International Space Station.</title>
        <authorList>
            <person name="Seuylemezian A."/>
            <person name="Singh N.K."/>
            <person name="Wood J."/>
            <person name="Venkateswaran K."/>
        </authorList>
    </citation>
    <scope>NUCLEOTIDE SEQUENCE [LARGE SCALE GENOMIC DNA]</scope>
    <source>
        <strain evidence="5 6">S/N-304-OC-R4</strain>
    </source>
</reference>
<feature type="domain" description="AMP-binding enzyme C-terminal" evidence="4">
    <location>
        <begin position="405"/>
        <end position="478"/>
    </location>
</feature>
<comment type="caution">
    <text evidence="5">The sequence shown here is derived from an EMBL/GenBank/DDBJ whole genome shotgun (WGS) entry which is preliminary data.</text>
</comment>
<dbReference type="PANTHER" id="PTHR43201">
    <property type="entry name" value="ACYL-COA SYNTHETASE"/>
    <property type="match status" value="1"/>
</dbReference>
<dbReference type="EMBL" id="JACLIC010000039">
    <property type="protein sequence ID" value="MBY0205914.1"/>
    <property type="molecule type" value="Genomic_DNA"/>
</dbReference>
<evidence type="ECO:0000259" key="3">
    <source>
        <dbReference type="Pfam" id="PF00501"/>
    </source>
</evidence>
<evidence type="ECO:0000259" key="4">
    <source>
        <dbReference type="Pfam" id="PF13193"/>
    </source>
</evidence>
<proteinExistence type="inferred from homology"/>
<evidence type="ECO:0000256" key="2">
    <source>
        <dbReference type="ARBA" id="ARBA00022598"/>
    </source>
</evidence>
<dbReference type="Proteomes" id="UP000706031">
    <property type="component" value="Unassembled WGS sequence"/>
</dbReference>